<evidence type="ECO:0000313" key="1">
    <source>
        <dbReference type="EMBL" id="QHS98270.1"/>
    </source>
</evidence>
<reference evidence="1" key="1">
    <citation type="journal article" date="2020" name="Nature">
        <title>Giant virus diversity and host interactions through global metagenomics.</title>
        <authorList>
            <person name="Schulz F."/>
            <person name="Roux S."/>
            <person name="Paez-Espino D."/>
            <person name="Jungbluth S."/>
            <person name="Walsh D.A."/>
            <person name="Denef V.J."/>
            <person name="McMahon K.D."/>
            <person name="Konstantinidis K.T."/>
            <person name="Eloe-Fadrosh E.A."/>
            <person name="Kyrpides N.C."/>
            <person name="Woyke T."/>
        </authorList>
    </citation>
    <scope>NUCLEOTIDE SEQUENCE</scope>
    <source>
        <strain evidence="1">GVMAG-M-3300020182-84</strain>
    </source>
</reference>
<protein>
    <submittedName>
        <fullName evidence="1">Uncharacterized protein</fullName>
    </submittedName>
</protein>
<dbReference type="AlphaFoldDB" id="A0A6C0C1K7"/>
<accession>A0A6C0C1K7</accession>
<dbReference type="EMBL" id="MN739313">
    <property type="protein sequence ID" value="QHS98270.1"/>
    <property type="molecule type" value="Genomic_DNA"/>
</dbReference>
<name>A0A6C0C1K7_9ZZZZ</name>
<organism evidence="1">
    <name type="scientific">viral metagenome</name>
    <dbReference type="NCBI Taxonomy" id="1070528"/>
    <lineage>
        <taxon>unclassified sequences</taxon>
        <taxon>metagenomes</taxon>
        <taxon>organismal metagenomes</taxon>
    </lineage>
</organism>
<sequence length="126" mass="15138">MRLPNEILDHIYSYYWSHLFYENVISQLKENVKNAAKAKIFIQRHILYNVANIGKYYLQKYNNILKNISEDKGLCMFLSKETDYIFKHMHNMKVFNKYKYPYLCCYCCIASGRMRYTVVSEFAAIV</sequence>
<proteinExistence type="predicted"/>